<sequence length="55" mass="6334">MNKKFRRYKIQNIKKWSGLSKVPPATMYSISSMVVNIAELRSENLQVGIAFTVCR</sequence>
<evidence type="ECO:0000313" key="1">
    <source>
        <dbReference type="EMBL" id="QBK88173.1"/>
    </source>
</evidence>
<reference evidence="1" key="1">
    <citation type="journal article" date="2019" name="MBio">
        <title>Virus Genomes from Deep Sea Sediments Expand the Ocean Megavirome and Support Independent Origins of Viral Gigantism.</title>
        <authorList>
            <person name="Backstrom D."/>
            <person name="Yutin N."/>
            <person name="Jorgensen S.L."/>
            <person name="Dharamshi J."/>
            <person name="Homa F."/>
            <person name="Zaremba-Niedwiedzka K."/>
            <person name="Spang A."/>
            <person name="Wolf Y.I."/>
            <person name="Koonin E.V."/>
            <person name="Ettema T.J."/>
        </authorList>
    </citation>
    <scope>NUCLEOTIDE SEQUENCE</scope>
</reference>
<gene>
    <name evidence="1" type="ORF">LCMAC202_05350</name>
</gene>
<protein>
    <submittedName>
        <fullName evidence="1">Uncharacterized protein</fullName>
    </submittedName>
</protein>
<name>A0A481YY46_9VIRU</name>
<accession>A0A481YY46</accession>
<dbReference type="EMBL" id="MK500377">
    <property type="protein sequence ID" value="QBK88173.1"/>
    <property type="molecule type" value="Genomic_DNA"/>
</dbReference>
<proteinExistence type="predicted"/>
<organism evidence="1">
    <name type="scientific">Marseillevirus LCMAC202</name>
    <dbReference type="NCBI Taxonomy" id="2506606"/>
    <lineage>
        <taxon>Viruses</taxon>
        <taxon>Varidnaviria</taxon>
        <taxon>Bamfordvirae</taxon>
        <taxon>Nucleocytoviricota</taxon>
        <taxon>Megaviricetes</taxon>
        <taxon>Pimascovirales</taxon>
        <taxon>Pimascovirales incertae sedis</taxon>
        <taxon>Marseilleviridae</taxon>
    </lineage>
</organism>